<evidence type="ECO:0000313" key="9">
    <source>
        <dbReference type="Proteomes" id="UP001433268"/>
    </source>
</evidence>
<name>A0ABR1V765_9PEZI</name>
<keyword evidence="3 6" id="KW-1133">Transmembrane helix</keyword>
<gene>
    <name evidence="8" type="ORF">PG997_013779</name>
</gene>
<dbReference type="PANTHER" id="PTHR23051">
    <property type="entry name" value="SOLUTE CARRIER FAMILY 35, MEMBER F5"/>
    <property type="match status" value="1"/>
</dbReference>
<evidence type="ECO:0000256" key="6">
    <source>
        <dbReference type="SAM" id="Phobius"/>
    </source>
</evidence>
<feature type="domain" description="DUF3955" evidence="7">
    <location>
        <begin position="64"/>
        <end position="118"/>
    </location>
</feature>
<feature type="transmembrane region" description="Helical" evidence="6">
    <location>
        <begin position="439"/>
        <end position="455"/>
    </location>
</feature>
<keyword evidence="9" id="KW-1185">Reference proteome</keyword>
<evidence type="ECO:0000256" key="5">
    <source>
        <dbReference type="SAM" id="MobiDB-lite"/>
    </source>
</evidence>
<feature type="transmembrane region" description="Helical" evidence="6">
    <location>
        <begin position="253"/>
        <end position="271"/>
    </location>
</feature>
<dbReference type="Pfam" id="PF13127">
    <property type="entry name" value="DUF3955"/>
    <property type="match status" value="1"/>
</dbReference>
<dbReference type="EMBL" id="JAQQWN010000009">
    <property type="protein sequence ID" value="KAK8067032.1"/>
    <property type="molecule type" value="Genomic_DNA"/>
</dbReference>
<reference evidence="8 9" key="1">
    <citation type="submission" date="2023-01" db="EMBL/GenBank/DDBJ databases">
        <title>Analysis of 21 Apiospora genomes using comparative genomics revels a genus with tremendous synthesis potential of carbohydrate active enzymes and secondary metabolites.</title>
        <authorList>
            <person name="Sorensen T."/>
        </authorList>
    </citation>
    <scope>NUCLEOTIDE SEQUENCE [LARGE SCALE GENOMIC DNA]</scope>
    <source>
        <strain evidence="8 9">CBS 114990</strain>
    </source>
</reference>
<keyword evidence="2 6" id="KW-0812">Transmembrane</keyword>
<evidence type="ECO:0000256" key="2">
    <source>
        <dbReference type="ARBA" id="ARBA00022692"/>
    </source>
</evidence>
<feature type="transmembrane region" description="Helical" evidence="6">
    <location>
        <begin position="412"/>
        <end position="433"/>
    </location>
</feature>
<comment type="caution">
    <text evidence="8">The sequence shown here is derived from an EMBL/GenBank/DDBJ whole genome shotgun (WGS) entry which is preliminary data.</text>
</comment>
<protein>
    <submittedName>
        <fullName evidence="8">Vacuolar membrane protein</fullName>
    </submittedName>
</protein>
<feature type="transmembrane region" description="Helical" evidence="6">
    <location>
        <begin position="219"/>
        <end position="241"/>
    </location>
</feature>
<feature type="transmembrane region" description="Helical" evidence="6">
    <location>
        <begin position="195"/>
        <end position="213"/>
    </location>
</feature>
<dbReference type="GeneID" id="92051153"/>
<evidence type="ECO:0000313" key="8">
    <source>
        <dbReference type="EMBL" id="KAK8067032.1"/>
    </source>
</evidence>
<sequence>MSPVKSLSLDDDPAFAWDDPPSQRSSNSFELMEETPPESITSKHNGAPLGTKRKSGIAKFARRTLGLACLTVTVFLWTASNFLASYIFSDHTYDKPFFVVYINTSIFAISMIPITIKYIIQNGGFGHAKAVAQQCWDERSLAPLDGHQGKTQADEGYDGTAGERLLADDDEADIEAYDVANALAQPEDKLTFRETARLSLEFCMIWFFSNYFASACLEYTSVGSVTIITSTSSVWTLVLCAIMKVESFTVRKLVGVLASLAGIVLISTVDLSGQDNDEDRGNFPHKSQRQIAIGDAMALFSAVVYGLYVTVMKLRVGNENRVSMPLFFGMVGLFNIVFLWPLFIVLHVTGIETVSSSVSTLRGKKRTTADTLPPQFELPPSSKVLIIIILNSISSFLSDMSWAYAMLLTSPLLVTVGLSLTIPLSLIGEMIQYQQFSSFLYWVGAGIVLLSFLFINHESIDEDKQDKPVQLEGSIRAAEV</sequence>
<accession>A0ABR1V765</accession>
<dbReference type="Pfam" id="PF16913">
    <property type="entry name" value="PUNUT"/>
    <property type="match status" value="1"/>
</dbReference>
<feature type="transmembrane region" description="Helical" evidence="6">
    <location>
        <begin position="291"/>
        <end position="314"/>
    </location>
</feature>
<keyword evidence="4 6" id="KW-0472">Membrane</keyword>
<dbReference type="PANTHER" id="PTHR23051:SF0">
    <property type="entry name" value="SOLUTE CARRIER FAMILY 35 MEMBER F5"/>
    <property type="match status" value="1"/>
</dbReference>
<feature type="transmembrane region" description="Helical" evidence="6">
    <location>
        <begin position="326"/>
        <end position="348"/>
    </location>
</feature>
<evidence type="ECO:0000256" key="3">
    <source>
        <dbReference type="ARBA" id="ARBA00022989"/>
    </source>
</evidence>
<evidence type="ECO:0000256" key="4">
    <source>
        <dbReference type="ARBA" id="ARBA00023136"/>
    </source>
</evidence>
<proteinExistence type="predicted"/>
<dbReference type="Proteomes" id="UP001433268">
    <property type="component" value="Unassembled WGS sequence"/>
</dbReference>
<organism evidence="8 9">
    <name type="scientific">Apiospora hydei</name>
    <dbReference type="NCBI Taxonomy" id="1337664"/>
    <lineage>
        <taxon>Eukaryota</taxon>
        <taxon>Fungi</taxon>
        <taxon>Dikarya</taxon>
        <taxon>Ascomycota</taxon>
        <taxon>Pezizomycotina</taxon>
        <taxon>Sordariomycetes</taxon>
        <taxon>Xylariomycetidae</taxon>
        <taxon>Amphisphaeriales</taxon>
        <taxon>Apiosporaceae</taxon>
        <taxon>Apiospora</taxon>
    </lineage>
</organism>
<feature type="transmembrane region" description="Helical" evidence="6">
    <location>
        <begin position="100"/>
        <end position="120"/>
    </location>
</feature>
<dbReference type="InterPro" id="IPR037185">
    <property type="entry name" value="EmrE-like"/>
</dbReference>
<dbReference type="RefSeq" id="XP_066663785.1">
    <property type="nucleotide sequence ID" value="XM_066818093.1"/>
</dbReference>
<evidence type="ECO:0000256" key="1">
    <source>
        <dbReference type="ARBA" id="ARBA00004141"/>
    </source>
</evidence>
<feature type="region of interest" description="Disordered" evidence="5">
    <location>
        <begin position="1"/>
        <end position="47"/>
    </location>
</feature>
<comment type="subcellular location">
    <subcellularLocation>
        <location evidence="1">Membrane</location>
        <topology evidence="1">Multi-pass membrane protein</topology>
    </subcellularLocation>
</comment>
<dbReference type="InterPro" id="IPR025016">
    <property type="entry name" value="DUF3955"/>
</dbReference>
<feature type="transmembrane region" description="Helical" evidence="6">
    <location>
        <begin position="64"/>
        <end position="88"/>
    </location>
</feature>
<evidence type="ECO:0000259" key="7">
    <source>
        <dbReference type="Pfam" id="PF13127"/>
    </source>
</evidence>
<dbReference type="SUPFAM" id="SSF103481">
    <property type="entry name" value="Multidrug resistance efflux transporter EmrE"/>
    <property type="match status" value="2"/>
</dbReference>